<accession>A0ABW4P1E6</accession>
<feature type="region of interest" description="Disordered" evidence="1">
    <location>
        <begin position="14"/>
        <end position="44"/>
    </location>
</feature>
<protein>
    <submittedName>
        <fullName evidence="2">Uncharacterized protein</fullName>
    </submittedName>
</protein>
<evidence type="ECO:0000256" key="1">
    <source>
        <dbReference type="SAM" id="MobiDB-lite"/>
    </source>
</evidence>
<reference evidence="3" key="1">
    <citation type="journal article" date="2019" name="Int. J. Syst. Evol. Microbiol.">
        <title>The Global Catalogue of Microorganisms (GCM) 10K type strain sequencing project: providing services to taxonomists for standard genome sequencing and annotation.</title>
        <authorList>
            <consortium name="The Broad Institute Genomics Platform"/>
            <consortium name="The Broad Institute Genome Sequencing Center for Infectious Disease"/>
            <person name="Wu L."/>
            <person name="Ma J."/>
        </authorList>
    </citation>
    <scope>NUCLEOTIDE SEQUENCE [LARGE SCALE GENOMIC DNA]</scope>
    <source>
        <strain evidence="3">DT72</strain>
    </source>
</reference>
<keyword evidence="3" id="KW-1185">Reference proteome</keyword>
<name>A0ABW4P1E6_9NOCA</name>
<feature type="compositionally biased region" description="Pro residues" evidence="1">
    <location>
        <begin position="24"/>
        <end position="38"/>
    </location>
</feature>
<gene>
    <name evidence="2" type="ORF">ACFSJG_08675</name>
</gene>
<proteinExistence type="predicted"/>
<dbReference type="RefSeq" id="WP_378484798.1">
    <property type="nucleotide sequence ID" value="NZ_JBHUFB010000009.1"/>
</dbReference>
<evidence type="ECO:0000313" key="3">
    <source>
        <dbReference type="Proteomes" id="UP001597286"/>
    </source>
</evidence>
<evidence type="ECO:0000313" key="2">
    <source>
        <dbReference type="EMBL" id="MFD1812286.1"/>
    </source>
</evidence>
<dbReference type="Proteomes" id="UP001597286">
    <property type="component" value="Unassembled WGS sequence"/>
</dbReference>
<comment type="caution">
    <text evidence="2">The sequence shown here is derived from an EMBL/GenBank/DDBJ whole genome shotgun (WGS) entry which is preliminary data.</text>
</comment>
<sequence length="44" mass="4757">MDINHFHKIIDNAFQIPGGFGPQAPLPPLPPQPQPQEPAPLFGS</sequence>
<dbReference type="EMBL" id="JBHUFB010000009">
    <property type="protein sequence ID" value="MFD1812286.1"/>
    <property type="molecule type" value="Genomic_DNA"/>
</dbReference>
<organism evidence="2 3">
    <name type="scientific">Rhodococcus gannanensis</name>
    <dbReference type="NCBI Taxonomy" id="1960308"/>
    <lineage>
        <taxon>Bacteria</taxon>
        <taxon>Bacillati</taxon>
        <taxon>Actinomycetota</taxon>
        <taxon>Actinomycetes</taxon>
        <taxon>Mycobacteriales</taxon>
        <taxon>Nocardiaceae</taxon>
        <taxon>Rhodococcus</taxon>
    </lineage>
</organism>